<feature type="compositionally biased region" description="Basic and acidic residues" evidence="13">
    <location>
        <begin position="88"/>
        <end position="107"/>
    </location>
</feature>
<evidence type="ECO:0000313" key="16">
    <source>
        <dbReference type="Proteomes" id="UP000005641"/>
    </source>
</evidence>
<evidence type="ECO:0000256" key="8">
    <source>
        <dbReference type="ARBA" id="ARBA00023242"/>
    </source>
</evidence>
<dbReference type="Gene3D" id="1.25.40.820">
    <property type="match status" value="1"/>
</dbReference>
<dbReference type="InterPro" id="IPR039693">
    <property type="entry name" value="Rtr1/RPAP2"/>
</dbReference>
<dbReference type="GO" id="GO:0005634">
    <property type="term" value="C:nucleus"/>
    <property type="evidence" value="ECO:0007669"/>
    <property type="project" value="UniProtKB-SubCell"/>
</dbReference>
<feature type="non-terminal residue" evidence="15">
    <location>
        <position position="1706"/>
    </location>
</feature>
<keyword evidence="4 12" id="KW-0863">Zinc-finger</keyword>
<gene>
    <name evidence="15" type="ORF">TGGT1_255740</name>
</gene>
<dbReference type="GO" id="GO:0008420">
    <property type="term" value="F:RNA polymerase II CTD heptapeptide repeat phosphatase activity"/>
    <property type="evidence" value="ECO:0007669"/>
    <property type="project" value="UniProtKB-UniRule"/>
</dbReference>
<feature type="region of interest" description="Disordered" evidence="13">
    <location>
        <begin position="180"/>
        <end position="202"/>
    </location>
</feature>
<dbReference type="GO" id="GO:0008270">
    <property type="term" value="F:zinc ion binding"/>
    <property type="evidence" value="ECO:0007669"/>
    <property type="project" value="UniProtKB-KW"/>
</dbReference>
<reference evidence="15 16" key="1">
    <citation type="submission" date="2006-05" db="EMBL/GenBank/DDBJ databases">
        <authorList>
            <person name="Paulsen I."/>
        </authorList>
    </citation>
    <scope>NUCLEOTIDE SEQUENCE [LARGE SCALE GENOMIC DNA]</scope>
    <source>
        <strain evidence="15 16">GT1</strain>
    </source>
</reference>
<feature type="compositionally biased region" description="Basic and acidic residues" evidence="13">
    <location>
        <begin position="665"/>
        <end position="674"/>
    </location>
</feature>
<feature type="compositionally biased region" description="Polar residues" evidence="13">
    <location>
        <begin position="1270"/>
        <end position="1280"/>
    </location>
</feature>
<feature type="compositionally biased region" description="Basic and acidic residues" evidence="13">
    <location>
        <begin position="1000"/>
        <end position="1013"/>
    </location>
</feature>
<dbReference type="InterPro" id="IPR038534">
    <property type="entry name" value="Rtr1/RPAP2_sf"/>
</dbReference>
<evidence type="ECO:0000256" key="11">
    <source>
        <dbReference type="PROSITE-ProRule" id="PRU00812"/>
    </source>
</evidence>
<feature type="compositionally biased region" description="Acidic residues" evidence="13">
    <location>
        <begin position="525"/>
        <end position="542"/>
    </location>
</feature>
<dbReference type="PANTHER" id="PTHR14732:SF0">
    <property type="entry name" value="RNA POLYMERASE II SUBUNIT B1 CTD PHOSPHATASE RPAP2-RELATED"/>
    <property type="match status" value="1"/>
</dbReference>
<dbReference type="EC" id="3.1.3.16" evidence="12"/>
<feature type="compositionally biased region" description="Basic and acidic residues" evidence="13">
    <location>
        <begin position="817"/>
        <end position="828"/>
    </location>
</feature>
<protein>
    <recommendedName>
        <fullName evidence="12">RNA polymerase II subunit B1 CTD phosphatase RPAP2 homolog</fullName>
        <ecNumber evidence="12">3.1.3.16</ecNumber>
    </recommendedName>
</protein>
<feature type="region of interest" description="Disordered" evidence="13">
    <location>
        <begin position="726"/>
        <end position="756"/>
    </location>
</feature>
<feature type="region of interest" description="Disordered" evidence="13">
    <location>
        <begin position="796"/>
        <end position="844"/>
    </location>
</feature>
<dbReference type="Pfam" id="PF04181">
    <property type="entry name" value="RPAP2_Rtr1"/>
    <property type="match status" value="1"/>
</dbReference>
<keyword evidence="8 12" id="KW-0539">Nucleus</keyword>
<dbReference type="VEuPathDB" id="ToxoDB:TGGT1_255740"/>
<keyword evidence="3 12" id="KW-0479">Metal-binding</keyword>
<evidence type="ECO:0000313" key="15">
    <source>
        <dbReference type="EMBL" id="EPR64008.1"/>
    </source>
</evidence>
<dbReference type="EMBL" id="AAQM03000029">
    <property type="protein sequence ID" value="EPR64008.1"/>
    <property type="molecule type" value="Genomic_DNA"/>
</dbReference>
<name>S7WI29_TOXGG</name>
<feature type="compositionally biased region" description="Polar residues" evidence="13">
    <location>
        <begin position="570"/>
        <end position="587"/>
    </location>
</feature>
<dbReference type="OrthoDB" id="345946at2759"/>
<feature type="region of interest" description="Disordered" evidence="13">
    <location>
        <begin position="641"/>
        <end position="707"/>
    </location>
</feature>
<feature type="compositionally biased region" description="Acidic residues" evidence="13">
    <location>
        <begin position="739"/>
        <end position="753"/>
    </location>
</feature>
<dbReference type="Proteomes" id="UP000005641">
    <property type="component" value="Unassembled WGS sequence"/>
</dbReference>
<comment type="caution">
    <text evidence="15">The sequence shown here is derived from an EMBL/GenBank/DDBJ whole genome shotgun (WGS) entry which is preliminary data.</text>
</comment>
<feature type="compositionally biased region" description="Basic and acidic residues" evidence="13">
    <location>
        <begin position="589"/>
        <end position="599"/>
    </location>
</feature>
<evidence type="ECO:0000256" key="4">
    <source>
        <dbReference type="ARBA" id="ARBA00022771"/>
    </source>
</evidence>
<reference evidence="15 16" key="2">
    <citation type="submission" date="2013-05" db="EMBL/GenBank/DDBJ databases">
        <authorList>
            <person name="Sibley D."/>
            <person name="Venepally P."/>
            <person name="Karamycheva S."/>
            <person name="Hadjithomas M."/>
            <person name="Khan A."/>
            <person name="Brunk B."/>
            <person name="Roos D."/>
            <person name="Caler E."/>
            <person name="Lorenzi H."/>
        </authorList>
    </citation>
    <scope>NUCLEOTIDE SEQUENCE [LARGE SCALE GENOMIC DNA]</scope>
    <source>
        <strain evidence="15 16">GT1</strain>
    </source>
</reference>
<organism evidence="15 16">
    <name type="scientific">Toxoplasma gondii (strain ATCC 50853 / GT1)</name>
    <dbReference type="NCBI Taxonomy" id="507601"/>
    <lineage>
        <taxon>Eukaryota</taxon>
        <taxon>Sar</taxon>
        <taxon>Alveolata</taxon>
        <taxon>Apicomplexa</taxon>
        <taxon>Conoidasida</taxon>
        <taxon>Coccidia</taxon>
        <taxon>Eucoccidiorida</taxon>
        <taxon>Eimeriorina</taxon>
        <taxon>Sarcocystidae</taxon>
        <taxon>Toxoplasma</taxon>
    </lineage>
</organism>
<accession>S7WI29</accession>
<dbReference type="PROSITE" id="PS51479">
    <property type="entry name" value="ZF_RTR1"/>
    <property type="match status" value="1"/>
</dbReference>
<feature type="compositionally biased region" description="Basic and acidic residues" evidence="13">
    <location>
        <begin position="1"/>
        <end position="23"/>
    </location>
</feature>
<evidence type="ECO:0000256" key="7">
    <source>
        <dbReference type="ARBA" id="ARBA00022912"/>
    </source>
</evidence>
<evidence type="ECO:0000256" key="1">
    <source>
        <dbReference type="ARBA" id="ARBA00004123"/>
    </source>
</evidence>
<dbReference type="GO" id="GO:0043175">
    <property type="term" value="F:RNA polymerase core enzyme binding"/>
    <property type="evidence" value="ECO:0007669"/>
    <property type="project" value="UniProtKB-UniRule"/>
</dbReference>
<feature type="compositionally biased region" description="Low complexity" evidence="13">
    <location>
        <begin position="1588"/>
        <end position="1606"/>
    </location>
</feature>
<dbReference type="PANTHER" id="PTHR14732">
    <property type="entry name" value="RNA POLYMERASE II SUBUNIT B1 CTD PHOSPHATASE RPAP2-RELATED"/>
    <property type="match status" value="1"/>
</dbReference>
<feature type="region of interest" description="Disordered" evidence="13">
    <location>
        <begin position="375"/>
        <end position="444"/>
    </location>
</feature>
<evidence type="ECO:0000256" key="10">
    <source>
        <dbReference type="ARBA" id="ARBA00048336"/>
    </source>
</evidence>
<evidence type="ECO:0000256" key="5">
    <source>
        <dbReference type="ARBA" id="ARBA00022801"/>
    </source>
</evidence>
<evidence type="ECO:0000256" key="6">
    <source>
        <dbReference type="ARBA" id="ARBA00022833"/>
    </source>
</evidence>
<feature type="compositionally biased region" description="Low complexity" evidence="13">
    <location>
        <begin position="1503"/>
        <end position="1521"/>
    </location>
</feature>
<feature type="compositionally biased region" description="Polar residues" evidence="13">
    <location>
        <begin position="1661"/>
        <end position="1678"/>
    </location>
</feature>
<evidence type="ECO:0000256" key="13">
    <source>
        <dbReference type="SAM" id="MobiDB-lite"/>
    </source>
</evidence>
<comment type="similarity">
    <text evidence="2 11 12">Belongs to the RPAP2 family.</text>
</comment>
<keyword evidence="7 12" id="KW-0904">Protein phosphatase</keyword>
<feature type="region of interest" description="Disordered" evidence="13">
    <location>
        <begin position="1259"/>
        <end position="1280"/>
    </location>
</feature>
<keyword evidence="5 12" id="KW-0378">Hydrolase</keyword>
<evidence type="ECO:0000256" key="9">
    <source>
        <dbReference type="ARBA" id="ARBA00047761"/>
    </source>
</evidence>
<feature type="region of interest" description="Disordered" evidence="13">
    <location>
        <begin position="465"/>
        <end position="599"/>
    </location>
</feature>
<feature type="compositionally biased region" description="Basic and acidic residues" evidence="13">
    <location>
        <begin position="121"/>
        <end position="140"/>
    </location>
</feature>
<comment type="function">
    <text evidence="12">Putative RNA polymerase II subunit B1 C-terminal domain (CTD) phosphatase involved in RNA polymerase II transcription regulation.</text>
</comment>
<evidence type="ECO:0000256" key="3">
    <source>
        <dbReference type="ARBA" id="ARBA00022723"/>
    </source>
</evidence>
<feature type="region of interest" description="Disordered" evidence="13">
    <location>
        <begin position="1"/>
        <end position="140"/>
    </location>
</feature>
<feature type="compositionally biased region" description="Polar residues" evidence="13">
    <location>
        <begin position="1695"/>
        <end position="1706"/>
    </location>
</feature>
<comment type="subcellular location">
    <subcellularLocation>
        <location evidence="1 12">Nucleus</location>
    </subcellularLocation>
</comment>
<sequence>MEGRKEAVSREWQTSRDVIHLDPESFSSASVISHPLPESQEQEAAPNSRGSSQEIRHFPVLSHQPGDGKGVAKPPATSRFRHGAKLGKLGDEERERPAAAARHKEGKSATFNLQGNTLHEIPSRSDQRREAEGDGKRDKERALEEQRRLIEQQVRFQKACDSARYLVQCRLILHNIGPPGTVSDEGTRSGERGRNEATAVQGRTPEICRKTAFLEIERQPEAGEVEVLGHEGEEETTFLLRSVVGFLKPEELSDVALERESLGKCGFFLCSQQMPTGAQKRGRLSLVRRWKLDHKLIRVADEDDLLLFCSKECYYRQKELQGLQREEQLYTRLFVQQWVSRVSSRCKRDGWRDVADPAVGSLALGSTSLPSLLLSTQSGQQRDSEGLQSDHASSESRLFASGENPGAAQSPRERTECVENQEDSATFVRVSPEHLPGGDRTSSMICERSSCTELAEKKGDFGTVRGLEGDKREDLIGDKREGMQEGDQHQQVRGLRETKRQERETEKGQSRPPQKPAHVIKVTVEDEDENSSREESDEDFEEADARKRDDSSNFSSRGALSSLGDPRVPTSASDVATDLGISSSGQSAEKPHSTERLLDDKEGRLTQTGLLNLQWCQHRAAGPVDPVLCFDYADVGSATDVPANSAAGETLPPSETNPQGLPTKGHSEKFKSWEEEQPDPEGIFGRSGSKSHVAAHTKAPRCSPNTSCELPKETMELNAERRAFVAGGASEAERRESDIDSNEEGQEWEEGFAPDDWGLAKDLNEFLDLTDEEDGDTCSFDCSSPDHRTARGSVCCSQQEDHSPGECGTAKLALPSERNKTAEQPERRGSRKAPSRGKQSIQAQVQEAYGRLSDLSVVWDLLGNWSRNETREFLIQCHGLKGFSRKLGGERALSSFDPSGGAAAGPEAPDNTSDVAAATAEDIQRVEQLVQVLIRVLPTNLVAQYRRQIVDLCSTFRIQRAAPPLQPSCCRTFLAVVLTALQCRCWTASSPDLDGLSDNGTDRFHEEKPDSHAKSMRPNINLAFFRACAAARDEVGAIHEERPLHSSTGTQPVFKEGAGSDVDRTDAPRSGTTTLNALGDEKKHQPPDDAVSQRRRPRRSAPGSLSHHGDAQDAGTHEAIQNPDRRRRQSVTRQAGRAFLGLNLGSPGAQAIHAIVLLAQLTAFYKATKIVATVGDSRKKTFQDEASQTTEFTSELVGEIGASAGDLTSSSWSKTAAQRVAVAGALTAAAALAVALTLYLSSPSSKTFVVDNLERAPVNEKGSDMHAGSLQGSPMGETSTALDNASFEGAPISEFTSRVDAAHATNAEQPPAGETSSGVEEADIESAPAGEMIWNVGATDATKVEQRLEGEPRSGVGNASPKGSLASDFISAVDATKVEQWPACETSSGVEESTLEGTSVSELISAVDAAKAEGTPADEPSSGVEASSLEGSPMGEAISGVETTKVEQRPADETSSGVERASVEDTALGETISAVDSTNAEQRPTGETSSGVEESRLEGSPMGEPSSGVEASSVEGSPVGEAISGVETTKVEQRPADETSSGVKEASVEGTALGETISAVDSADAEQGPAGETSSGVEESRLEGSPMGEPSSGVEASSVEGSPVGEAISGVEASSVEGSPVGEAISGVETTKVEQRPADETSSGVEEASVEDTALGETISAVDSTNAEQGPADETSSGVEEASVEGTALGETISAVDSTNAEQGPA</sequence>
<evidence type="ECO:0000256" key="2">
    <source>
        <dbReference type="ARBA" id="ARBA00005676"/>
    </source>
</evidence>
<feature type="region of interest" description="Disordered" evidence="13">
    <location>
        <begin position="1410"/>
        <end position="1706"/>
    </location>
</feature>
<keyword evidence="6 12" id="KW-0862">Zinc</keyword>
<feature type="region of interest" description="Disordered" evidence="13">
    <location>
        <begin position="995"/>
        <end position="1015"/>
    </location>
</feature>
<feature type="domain" description="RTR1-type" evidence="14">
    <location>
        <begin position="242"/>
        <end position="333"/>
    </location>
</feature>
<dbReference type="InterPro" id="IPR007308">
    <property type="entry name" value="Rtr1/RPAP2_dom"/>
</dbReference>
<comment type="catalytic activity">
    <reaction evidence="10 12">
        <text>O-phospho-L-threonyl-[protein] + H2O = L-threonyl-[protein] + phosphate</text>
        <dbReference type="Rhea" id="RHEA:47004"/>
        <dbReference type="Rhea" id="RHEA-COMP:11060"/>
        <dbReference type="Rhea" id="RHEA-COMP:11605"/>
        <dbReference type="ChEBI" id="CHEBI:15377"/>
        <dbReference type="ChEBI" id="CHEBI:30013"/>
        <dbReference type="ChEBI" id="CHEBI:43474"/>
        <dbReference type="ChEBI" id="CHEBI:61977"/>
        <dbReference type="EC" id="3.1.3.16"/>
    </reaction>
</comment>
<feature type="region of interest" description="Disordered" evidence="13">
    <location>
        <begin position="1040"/>
        <end position="1132"/>
    </location>
</feature>
<proteinExistence type="inferred from homology"/>
<comment type="catalytic activity">
    <reaction evidence="9 12">
        <text>O-phospho-L-seryl-[protein] + H2O = L-seryl-[protein] + phosphate</text>
        <dbReference type="Rhea" id="RHEA:20629"/>
        <dbReference type="Rhea" id="RHEA-COMP:9863"/>
        <dbReference type="Rhea" id="RHEA-COMP:11604"/>
        <dbReference type="ChEBI" id="CHEBI:15377"/>
        <dbReference type="ChEBI" id="CHEBI:29999"/>
        <dbReference type="ChEBI" id="CHEBI:43474"/>
        <dbReference type="ChEBI" id="CHEBI:83421"/>
        <dbReference type="EC" id="3.1.3.16"/>
    </reaction>
</comment>
<dbReference type="GO" id="GO:0005737">
    <property type="term" value="C:cytoplasm"/>
    <property type="evidence" value="ECO:0007669"/>
    <property type="project" value="TreeGrafter"/>
</dbReference>
<feature type="compositionally biased region" description="Basic and acidic residues" evidence="13">
    <location>
        <begin position="467"/>
        <end position="509"/>
    </location>
</feature>
<feature type="compositionally biased region" description="Basic and acidic residues" evidence="13">
    <location>
        <begin position="185"/>
        <end position="195"/>
    </location>
</feature>
<evidence type="ECO:0000256" key="12">
    <source>
        <dbReference type="RuleBase" id="RU367080"/>
    </source>
</evidence>
<feature type="compositionally biased region" description="Polar residues" evidence="13">
    <location>
        <begin position="1474"/>
        <end position="1492"/>
    </location>
</feature>
<evidence type="ECO:0000259" key="14">
    <source>
        <dbReference type="PROSITE" id="PS51479"/>
    </source>
</evidence>